<accession>A0AA39E211</accession>
<dbReference type="AlphaFoldDB" id="A0AA39E211"/>
<reference evidence="1 2" key="1">
    <citation type="journal article" date="2023" name="BMC Biotechnol.">
        <title>Vitis rotundifolia cv Carlos genome sequencing.</title>
        <authorList>
            <person name="Huff M."/>
            <person name="Hulse-Kemp A."/>
            <person name="Scheffler B."/>
            <person name="Youngblood R."/>
            <person name="Simpson S."/>
            <person name="Babiker E."/>
            <person name="Staton M."/>
        </authorList>
    </citation>
    <scope>NUCLEOTIDE SEQUENCE [LARGE SCALE GENOMIC DNA]</scope>
    <source>
        <tissue evidence="1">Leaf</tissue>
    </source>
</reference>
<name>A0AA39E211_VITRO</name>
<sequence length="249" mass="28392">MLACKSIAKERFDDKWYDVCSVKLEIEIMTRLSGHPKSWMFSEREARIIFRHLMQVDYYCHAKRCFACHQNFGENQSRILMLLGQRICGSPPNPWDHKISAICQGLNSLNAVFRPSKRLTSCTGFSVLMSALMPLWLCSFIPDEGFSRVNQEPYKHKDPRSESRLSKALVFPDSPLPVRHDIGETEHRTEIRRGGTSGYKASVIHSKRNHTIGLGEQDQLDLIVTESVIRWASCTHIQGAPSLRSSLVC</sequence>
<comment type="caution">
    <text evidence="1">The sequence shown here is derived from an EMBL/GenBank/DDBJ whole genome shotgun (WGS) entry which is preliminary data.</text>
</comment>
<gene>
    <name evidence="1" type="ORF">PVL29_001908</name>
</gene>
<dbReference type="Proteomes" id="UP001168098">
    <property type="component" value="Unassembled WGS sequence"/>
</dbReference>
<dbReference type="EMBL" id="JARBHA010000002">
    <property type="protein sequence ID" value="KAJ9706661.1"/>
    <property type="molecule type" value="Genomic_DNA"/>
</dbReference>
<keyword evidence="2" id="KW-1185">Reference proteome</keyword>
<organism evidence="1 2">
    <name type="scientific">Vitis rotundifolia</name>
    <name type="common">Muscadine grape</name>
    <dbReference type="NCBI Taxonomy" id="103349"/>
    <lineage>
        <taxon>Eukaryota</taxon>
        <taxon>Viridiplantae</taxon>
        <taxon>Streptophyta</taxon>
        <taxon>Embryophyta</taxon>
        <taxon>Tracheophyta</taxon>
        <taxon>Spermatophyta</taxon>
        <taxon>Magnoliopsida</taxon>
        <taxon>eudicotyledons</taxon>
        <taxon>Gunneridae</taxon>
        <taxon>Pentapetalae</taxon>
        <taxon>rosids</taxon>
        <taxon>Vitales</taxon>
        <taxon>Vitaceae</taxon>
        <taxon>Viteae</taxon>
        <taxon>Vitis</taxon>
    </lineage>
</organism>
<evidence type="ECO:0000313" key="1">
    <source>
        <dbReference type="EMBL" id="KAJ9706661.1"/>
    </source>
</evidence>
<evidence type="ECO:0000313" key="2">
    <source>
        <dbReference type="Proteomes" id="UP001168098"/>
    </source>
</evidence>
<proteinExistence type="predicted"/>
<protein>
    <submittedName>
        <fullName evidence="1">Uncharacterized protein</fullName>
    </submittedName>
</protein>